<dbReference type="RefSeq" id="WP_201696036.1">
    <property type="nucleotide sequence ID" value="NZ_CAJHCQ010000005.1"/>
</dbReference>
<name>A0ABM8NK17_9BURK</name>
<sequence length="184" mass="21697">MSEVAELEPVFAPTRVGLELHHEIEQFLFEEAALLDGWHFRAWLDLMSKDIRYTMRTTVNAQTRDRRRGVQPPTTWIFNDTHFQLERRVARLETGMAWAEEPPSRTRHLVTNLRALTTDTPGEYEAHVNYALYRSQKERDETFYVGRRIDRVRRVEGAQGWQVCRREITLDQAVLTSHNLSVLF</sequence>
<dbReference type="CDD" id="cd00667">
    <property type="entry name" value="ring_hydroxylating_dioxygenases_beta"/>
    <property type="match status" value="1"/>
</dbReference>
<dbReference type="Proteomes" id="UP000656319">
    <property type="component" value="Unassembled WGS sequence"/>
</dbReference>
<dbReference type="NCBIfam" id="NF042947">
    <property type="entry name" value="3PPDioc_HcaF"/>
    <property type="match status" value="1"/>
</dbReference>
<evidence type="ECO:0000313" key="4">
    <source>
        <dbReference type="Proteomes" id="UP000656319"/>
    </source>
</evidence>
<keyword evidence="4" id="KW-1185">Reference proteome</keyword>
<dbReference type="Pfam" id="PF00866">
    <property type="entry name" value="Ring_hydroxyl_B"/>
    <property type="match status" value="1"/>
</dbReference>
<dbReference type="PANTHER" id="PTHR41534:SF2">
    <property type="entry name" value="3-PHENYLPROPIONATE_CINNAMIC ACID DIOXYGENASE SUBUNIT BETA"/>
    <property type="match status" value="1"/>
</dbReference>
<reference evidence="3 4" key="1">
    <citation type="submission" date="2020-10" db="EMBL/GenBank/DDBJ databases">
        <authorList>
            <person name="Peeters C."/>
        </authorList>
    </citation>
    <scope>NUCLEOTIDE SEQUENCE [LARGE SCALE GENOMIC DNA]</scope>
    <source>
        <strain evidence="3 4">LMG 27952</strain>
    </source>
</reference>
<keyword evidence="3" id="KW-0223">Dioxygenase</keyword>
<evidence type="ECO:0000313" key="3">
    <source>
        <dbReference type="EMBL" id="CAD6529354.1"/>
    </source>
</evidence>
<dbReference type="EC" id="1.14.12.19" evidence="3"/>
<dbReference type="InterPro" id="IPR054881">
    <property type="entry name" value="3PPDioc_HcaF"/>
</dbReference>
<accession>A0ABM8NK17</accession>
<evidence type="ECO:0000256" key="2">
    <source>
        <dbReference type="ARBA" id="ARBA00023002"/>
    </source>
</evidence>
<dbReference type="PANTHER" id="PTHR41534">
    <property type="entry name" value="BLR3401 PROTEIN"/>
    <property type="match status" value="1"/>
</dbReference>
<dbReference type="SUPFAM" id="SSF54427">
    <property type="entry name" value="NTF2-like"/>
    <property type="match status" value="1"/>
</dbReference>
<protein>
    <submittedName>
        <fullName evidence="3">3-phenylpropionate/cinnamic acid dioxygenase subunit beta</fullName>
        <ecNumber evidence="3">1.14.12.19</ecNumber>
    </submittedName>
</protein>
<dbReference type="EMBL" id="CAJHCQ010000005">
    <property type="protein sequence ID" value="CAD6529354.1"/>
    <property type="molecule type" value="Genomic_DNA"/>
</dbReference>
<dbReference type="InterPro" id="IPR032710">
    <property type="entry name" value="NTF2-like_dom_sf"/>
</dbReference>
<dbReference type="Gene3D" id="3.10.450.50">
    <property type="match status" value="1"/>
</dbReference>
<evidence type="ECO:0000256" key="1">
    <source>
        <dbReference type="ARBA" id="ARBA00009570"/>
    </source>
</evidence>
<dbReference type="InterPro" id="IPR000391">
    <property type="entry name" value="Rng_hydr_dOase-bsu"/>
</dbReference>
<dbReference type="NCBIfam" id="NF007479">
    <property type="entry name" value="PRK10069.1"/>
    <property type="match status" value="1"/>
</dbReference>
<comment type="similarity">
    <text evidence="1">Belongs to the bacterial ring-hydroxylating dioxygenase beta subunit family.</text>
</comment>
<keyword evidence="2 3" id="KW-0560">Oxidoreductase</keyword>
<comment type="caution">
    <text evidence="3">The sequence shown here is derived from an EMBL/GenBank/DDBJ whole genome shotgun (WGS) entry which is preliminary data.</text>
</comment>
<dbReference type="GO" id="GO:0008695">
    <property type="term" value="F:3-phenylpropionate dioxygenase activity"/>
    <property type="evidence" value="ECO:0007669"/>
    <property type="project" value="UniProtKB-EC"/>
</dbReference>
<gene>
    <name evidence="3" type="primary">hcaF</name>
    <name evidence="3" type="ORF">LMG27952_02292</name>
</gene>
<organism evidence="3 4">
    <name type="scientific">Paraburkholderia hiiakae</name>
    <dbReference type="NCBI Taxonomy" id="1081782"/>
    <lineage>
        <taxon>Bacteria</taxon>
        <taxon>Pseudomonadati</taxon>
        <taxon>Pseudomonadota</taxon>
        <taxon>Betaproteobacteria</taxon>
        <taxon>Burkholderiales</taxon>
        <taxon>Burkholderiaceae</taxon>
        <taxon>Paraburkholderia</taxon>
    </lineage>
</organism>
<proteinExistence type="inferred from homology"/>